<dbReference type="Proteomes" id="UP000199459">
    <property type="component" value="Unassembled WGS sequence"/>
</dbReference>
<comment type="catalytic activity">
    <reaction evidence="10 12">
        <text>dTMP + ATP = dTDP + ADP</text>
        <dbReference type="Rhea" id="RHEA:13517"/>
        <dbReference type="ChEBI" id="CHEBI:30616"/>
        <dbReference type="ChEBI" id="CHEBI:58369"/>
        <dbReference type="ChEBI" id="CHEBI:63528"/>
        <dbReference type="ChEBI" id="CHEBI:456216"/>
        <dbReference type="EC" id="2.7.4.9"/>
    </reaction>
</comment>
<keyword evidence="5 12" id="KW-0545">Nucleotide biosynthesis</keyword>
<evidence type="ECO:0000313" key="15">
    <source>
        <dbReference type="Proteomes" id="UP000199459"/>
    </source>
</evidence>
<dbReference type="CDD" id="cd01672">
    <property type="entry name" value="TMPK"/>
    <property type="match status" value="1"/>
</dbReference>
<evidence type="ECO:0000256" key="2">
    <source>
        <dbReference type="ARBA" id="ARBA00012980"/>
    </source>
</evidence>
<dbReference type="InterPro" id="IPR027417">
    <property type="entry name" value="P-loop_NTPase"/>
</dbReference>
<evidence type="ECO:0000256" key="6">
    <source>
        <dbReference type="ARBA" id="ARBA00022741"/>
    </source>
</evidence>
<comment type="similarity">
    <text evidence="1 12">Belongs to the thymidylate kinase family.</text>
</comment>
<dbReference type="PANTHER" id="PTHR10344">
    <property type="entry name" value="THYMIDYLATE KINASE"/>
    <property type="match status" value="1"/>
</dbReference>
<dbReference type="InterPro" id="IPR018094">
    <property type="entry name" value="Thymidylate_kinase"/>
</dbReference>
<dbReference type="PANTHER" id="PTHR10344:SF4">
    <property type="entry name" value="UMP-CMP KINASE 2, MITOCHONDRIAL"/>
    <property type="match status" value="1"/>
</dbReference>
<dbReference type="FunFam" id="3.40.50.300:FF:000225">
    <property type="entry name" value="Thymidylate kinase"/>
    <property type="match status" value="1"/>
</dbReference>
<evidence type="ECO:0000256" key="4">
    <source>
        <dbReference type="ARBA" id="ARBA00022679"/>
    </source>
</evidence>
<evidence type="ECO:0000256" key="9">
    <source>
        <dbReference type="ARBA" id="ARBA00029962"/>
    </source>
</evidence>
<evidence type="ECO:0000256" key="12">
    <source>
        <dbReference type="HAMAP-Rule" id="MF_00165"/>
    </source>
</evidence>
<dbReference type="RefSeq" id="WP_090633750.1">
    <property type="nucleotide sequence ID" value="NZ_FOCP01000021.1"/>
</dbReference>
<dbReference type="GO" id="GO:0005829">
    <property type="term" value="C:cytosol"/>
    <property type="evidence" value="ECO:0007669"/>
    <property type="project" value="TreeGrafter"/>
</dbReference>
<dbReference type="Pfam" id="PF02223">
    <property type="entry name" value="Thymidylate_kin"/>
    <property type="match status" value="1"/>
</dbReference>
<dbReference type="GO" id="GO:0006235">
    <property type="term" value="P:dTTP biosynthetic process"/>
    <property type="evidence" value="ECO:0007669"/>
    <property type="project" value="UniProtKB-UniRule"/>
</dbReference>
<keyword evidence="7 12" id="KW-0418">Kinase</keyword>
<evidence type="ECO:0000313" key="14">
    <source>
        <dbReference type="EMBL" id="SEN50505.1"/>
    </source>
</evidence>
<keyword evidence="4 12" id="KW-0808">Transferase</keyword>
<dbReference type="STRING" id="917.SAMN05216326_101121"/>
<dbReference type="SUPFAM" id="SSF52540">
    <property type="entry name" value="P-loop containing nucleoside triphosphate hydrolases"/>
    <property type="match status" value="1"/>
</dbReference>
<evidence type="ECO:0000256" key="8">
    <source>
        <dbReference type="ARBA" id="ARBA00022840"/>
    </source>
</evidence>
<keyword evidence="8 12" id="KW-0067">ATP-binding</keyword>
<dbReference type="EC" id="2.7.4.9" evidence="2 12"/>
<dbReference type="OrthoDB" id="9774907at2"/>
<dbReference type="InterPro" id="IPR039430">
    <property type="entry name" value="Thymidylate_kin-like_dom"/>
</dbReference>
<evidence type="ECO:0000256" key="7">
    <source>
        <dbReference type="ARBA" id="ARBA00022777"/>
    </source>
</evidence>
<proteinExistence type="inferred from homology"/>
<dbReference type="Gene3D" id="3.40.50.300">
    <property type="entry name" value="P-loop containing nucleotide triphosphate hydrolases"/>
    <property type="match status" value="1"/>
</dbReference>
<keyword evidence="6 12" id="KW-0547">Nucleotide-binding</keyword>
<dbReference type="NCBIfam" id="TIGR00041">
    <property type="entry name" value="DTMP_kinase"/>
    <property type="match status" value="1"/>
</dbReference>
<dbReference type="HAMAP" id="MF_00165">
    <property type="entry name" value="Thymidylate_kinase"/>
    <property type="match status" value="1"/>
</dbReference>
<dbReference type="GO" id="GO:0006227">
    <property type="term" value="P:dUDP biosynthetic process"/>
    <property type="evidence" value="ECO:0007669"/>
    <property type="project" value="TreeGrafter"/>
</dbReference>
<dbReference type="GO" id="GO:0004798">
    <property type="term" value="F:dTMP kinase activity"/>
    <property type="evidence" value="ECO:0007669"/>
    <property type="project" value="UniProtKB-UniRule"/>
</dbReference>
<dbReference type="GO" id="GO:0006233">
    <property type="term" value="P:dTDP biosynthetic process"/>
    <property type="evidence" value="ECO:0007669"/>
    <property type="project" value="InterPro"/>
</dbReference>
<feature type="binding site" evidence="12">
    <location>
        <begin position="11"/>
        <end position="18"/>
    </location>
    <ligand>
        <name>ATP</name>
        <dbReference type="ChEBI" id="CHEBI:30616"/>
    </ligand>
</feature>
<dbReference type="EMBL" id="FOCP01000021">
    <property type="protein sequence ID" value="SEN50505.1"/>
    <property type="molecule type" value="Genomic_DNA"/>
</dbReference>
<evidence type="ECO:0000256" key="3">
    <source>
        <dbReference type="ARBA" id="ARBA00017144"/>
    </source>
</evidence>
<dbReference type="AlphaFoldDB" id="A0A1H8H2Z0"/>
<evidence type="ECO:0000256" key="1">
    <source>
        <dbReference type="ARBA" id="ARBA00009776"/>
    </source>
</evidence>
<sequence>MKPGKFITLEGIDGAGKSTQLEYLTALLQQKRQTVVVTREPGGTALGERLRALLLDQSSIMHPETEALLMFAARREHVDKVIEPALRNGSWVISDRFTDASFAYQGGGRRLDWNKLALLEQWVQGELQPDLTFFFDVPVEIGQQRVSTVKAPDRFEREQQDFFQRVRDAYHARARQFPERIRVLDARQPVNDVRAEVAGIIEAFFADHLL</sequence>
<accession>A0A1H8H2Z0</accession>
<feature type="domain" description="Thymidylate kinase-like" evidence="13">
    <location>
        <begin position="9"/>
        <end position="196"/>
    </location>
</feature>
<reference evidence="14 15" key="1">
    <citation type="submission" date="2016-10" db="EMBL/GenBank/DDBJ databases">
        <authorList>
            <person name="de Groot N.N."/>
        </authorList>
    </citation>
    <scope>NUCLEOTIDE SEQUENCE [LARGE SCALE GENOMIC DNA]</scope>
    <source>
        <strain evidence="14 15">Nm22</strain>
    </source>
</reference>
<comment type="function">
    <text evidence="11 12">Phosphorylation of dTMP to form dTDP in both de novo and salvage pathways of dTTP synthesis.</text>
</comment>
<evidence type="ECO:0000256" key="10">
    <source>
        <dbReference type="ARBA" id="ARBA00048743"/>
    </source>
</evidence>
<name>A0A1H8H2Z0_9PROT</name>
<evidence type="ECO:0000256" key="5">
    <source>
        <dbReference type="ARBA" id="ARBA00022727"/>
    </source>
</evidence>
<gene>
    <name evidence="12" type="primary">tmk</name>
    <name evidence="14" type="ORF">SAMN05216325_12130</name>
</gene>
<dbReference type="GO" id="GO:0005524">
    <property type="term" value="F:ATP binding"/>
    <property type="evidence" value="ECO:0007669"/>
    <property type="project" value="UniProtKB-UniRule"/>
</dbReference>
<evidence type="ECO:0000259" key="13">
    <source>
        <dbReference type="Pfam" id="PF02223"/>
    </source>
</evidence>
<protein>
    <recommendedName>
        <fullName evidence="3 12">Thymidylate kinase</fullName>
        <ecNumber evidence="2 12">2.7.4.9</ecNumber>
    </recommendedName>
    <alternativeName>
        <fullName evidence="9 12">dTMP kinase</fullName>
    </alternativeName>
</protein>
<evidence type="ECO:0000256" key="11">
    <source>
        <dbReference type="ARBA" id="ARBA00057735"/>
    </source>
</evidence>
<organism evidence="14 15">
    <name type="scientific">Nitrosomonas marina</name>
    <dbReference type="NCBI Taxonomy" id="917"/>
    <lineage>
        <taxon>Bacteria</taxon>
        <taxon>Pseudomonadati</taxon>
        <taxon>Pseudomonadota</taxon>
        <taxon>Betaproteobacteria</taxon>
        <taxon>Nitrosomonadales</taxon>
        <taxon>Nitrosomonadaceae</taxon>
        <taxon>Nitrosomonas</taxon>
    </lineage>
</organism>